<name>A0A1R4B8K4_9VIBR</name>
<proteinExistence type="predicted"/>
<accession>A0A1R4B8K4</accession>
<dbReference type="STRING" id="1918946.VPAL9027_03280"/>
<dbReference type="InterPro" id="IPR009491">
    <property type="entry name" value="DUF1107"/>
</dbReference>
<protein>
    <recommendedName>
        <fullName evidence="3">DUF1107 domain-containing protein</fullName>
    </recommendedName>
</protein>
<keyword evidence="2" id="KW-1185">Reference proteome</keyword>
<evidence type="ECO:0000313" key="1">
    <source>
        <dbReference type="EMBL" id="SJL85250.1"/>
    </source>
</evidence>
<evidence type="ECO:0008006" key="3">
    <source>
        <dbReference type="Google" id="ProtNLM"/>
    </source>
</evidence>
<dbReference type="AlphaFoldDB" id="A0A1R4B8K4"/>
<dbReference type="OrthoDB" id="5588896at2"/>
<organism evidence="1 2">
    <name type="scientific">Vibrio palustris</name>
    <dbReference type="NCBI Taxonomy" id="1918946"/>
    <lineage>
        <taxon>Bacteria</taxon>
        <taxon>Pseudomonadati</taxon>
        <taxon>Pseudomonadota</taxon>
        <taxon>Gammaproteobacteria</taxon>
        <taxon>Vibrionales</taxon>
        <taxon>Vibrionaceae</taxon>
        <taxon>Vibrio</taxon>
    </lineage>
</organism>
<gene>
    <name evidence="1" type="ORF">VPAL9027_03280</name>
</gene>
<dbReference type="Proteomes" id="UP000189475">
    <property type="component" value="Unassembled WGS sequence"/>
</dbReference>
<evidence type="ECO:0000313" key="2">
    <source>
        <dbReference type="Proteomes" id="UP000189475"/>
    </source>
</evidence>
<dbReference type="Gene3D" id="3.30.1910.10">
    <property type="entry name" value="so0334 like domain"/>
    <property type="match status" value="1"/>
</dbReference>
<dbReference type="RefSeq" id="WP_077315641.1">
    <property type="nucleotide sequence ID" value="NZ_AP024887.1"/>
</dbReference>
<reference evidence="1 2" key="1">
    <citation type="submission" date="2017-02" db="EMBL/GenBank/DDBJ databases">
        <authorList>
            <person name="Peterson S.W."/>
        </authorList>
    </citation>
    <scope>NUCLEOTIDE SEQUENCE [LARGE SCALE GENOMIC DNA]</scope>
    <source>
        <strain evidence="1 2">CECT 9027</strain>
    </source>
</reference>
<dbReference type="Pfam" id="PF06526">
    <property type="entry name" value="DUF1107"/>
    <property type="match status" value="1"/>
</dbReference>
<dbReference type="EMBL" id="FUFT01000012">
    <property type="protein sequence ID" value="SJL85250.1"/>
    <property type="molecule type" value="Genomic_DNA"/>
</dbReference>
<sequence>MRLFTHYAPSMIAKHISRLFKGNIYINDIGKFEFDNGKLILPSCADTRHYQAVNEINQEVKKLRCAVSN</sequence>